<reference evidence="3 4" key="1">
    <citation type="submission" date="2024-03" db="EMBL/GenBank/DDBJ databases">
        <title>The Acrasis kona genome and developmental transcriptomes reveal deep origins of eukaryotic multicellular pathways.</title>
        <authorList>
            <person name="Sheikh S."/>
            <person name="Fu C.-J."/>
            <person name="Brown M.W."/>
            <person name="Baldauf S.L."/>
        </authorList>
    </citation>
    <scope>NUCLEOTIDE SEQUENCE [LARGE SCALE GENOMIC DNA]</scope>
    <source>
        <strain evidence="3 4">ATCC MYA-3509</strain>
    </source>
</reference>
<dbReference type="EMBL" id="JAOPGA020001587">
    <property type="protein sequence ID" value="KAL0489673.1"/>
    <property type="molecule type" value="Genomic_DNA"/>
</dbReference>
<evidence type="ECO:0000313" key="3">
    <source>
        <dbReference type="EMBL" id="KAL0489673.1"/>
    </source>
</evidence>
<evidence type="ECO:0000259" key="2">
    <source>
        <dbReference type="Pfam" id="PF13488"/>
    </source>
</evidence>
<keyword evidence="4" id="KW-1185">Reference proteome</keyword>
<proteinExistence type="predicted"/>
<sequence>MHSHKQEIPVDQTTQTTITTRTTETTPTITNVVQKDAIVTNVVDKAVLGNVIEKQNIEVVHKPVVQEIHEQKIIELEKQNVVKNIKQDTVVQRATDQTRYEEIGNRDLEAERLRLSQLNAAKAPVVTRQSGATHEVREGEVVAQVVRQEHIEHHIQPVITEVREQNIVKEVLHPVVRKVHEETIVREVGSSTIHSDLFLNWEKNMYSAYQKDIKGWNREKWLLANPQPVGYKPTGFFNQYPDFSQYHTTTVTSSAPLLTNANQTHLAWEKNMYSDFEKHGSNWNRESYLKTNPLPADYQPTGFLNQYSAFSQFHHTNVVEGGKMPKKPTDLSKIDGPINPVAVVNPSENLKHQPTDGTVVPTTTLGEAPAHTHEILKGAAAGAAIGSVVPVVGTVVGGVVGAIGGAIAKQKHIKEGTHAFKE</sequence>
<dbReference type="Proteomes" id="UP001431209">
    <property type="component" value="Unassembled WGS sequence"/>
</dbReference>
<dbReference type="Pfam" id="PF13488">
    <property type="entry name" value="Gly-zipper_Omp"/>
    <property type="match status" value="1"/>
</dbReference>
<feature type="domain" description="Glycine zipper" evidence="2">
    <location>
        <begin position="378"/>
        <end position="410"/>
    </location>
</feature>
<dbReference type="InterPro" id="IPR039567">
    <property type="entry name" value="Gly-zipper"/>
</dbReference>
<dbReference type="AlphaFoldDB" id="A0AAW2ZJV8"/>
<feature type="region of interest" description="Disordered" evidence="1">
    <location>
        <begin position="1"/>
        <end position="22"/>
    </location>
</feature>
<evidence type="ECO:0000313" key="4">
    <source>
        <dbReference type="Proteomes" id="UP001431209"/>
    </source>
</evidence>
<gene>
    <name evidence="3" type="ORF">AKO1_009118</name>
</gene>
<organism evidence="3 4">
    <name type="scientific">Acrasis kona</name>
    <dbReference type="NCBI Taxonomy" id="1008807"/>
    <lineage>
        <taxon>Eukaryota</taxon>
        <taxon>Discoba</taxon>
        <taxon>Heterolobosea</taxon>
        <taxon>Tetramitia</taxon>
        <taxon>Eutetramitia</taxon>
        <taxon>Acrasidae</taxon>
        <taxon>Acrasis</taxon>
    </lineage>
</organism>
<protein>
    <recommendedName>
        <fullName evidence="2">Glycine zipper domain-containing protein</fullName>
    </recommendedName>
</protein>
<feature type="compositionally biased region" description="Low complexity" evidence="1">
    <location>
        <begin position="12"/>
        <end position="22"/>
    </location>
</feature>
<accession>A0AAW2ZJV8</accession>
<name>A0AAW2ZJV8_9EUKA</name>
<comment type="caution">
    <text evidence="3">The sequence shown here is derived from an EMBL/GenBank/DDBJ whole genome shotgun (WGS) entry which is preliminary data.</text>
</comment>
<evidence type="ECO:0000256" key="1">
    <source>
        <dbReference type="SAM" id="MobiDB-lite"/>
    </source>
</evidence>